<dbReference type="Proteomes" id="UP000235828">
    <property type="component" value="Chromosome A"/>
</dbReference>
<evidence type="ECO:0000313" key="1">
    <source>
        <dbReference type="EMBL" id="SON49753.1"/>
    </source>
</evidence>
<name>A0A2N8ZCY8_9VIBR</name>
<dbReference type="KEGG" id="vta:A1774"/>
<protein>
    <submittedName>
        <fullName evidence="1">Uncharacterized protein</fullName>
    </submittedName>
</protein>
<accession>A0A2N8ZCY8</accession>
<reference evidence="1 2" key="1">
    <citation type="submission" date="2017-10" db="EMBL/GenBank/DDBJ databases">
        <authorList>
            <person name="Banno H."/>
            <person name="Chua N.-H."/>
        </authorList>
    </citation>
    <scope>NUCLEOTIDE SEQUENCE [LARGE SCALE GENOMIC DNA]</scope>
    <source>
        <strain evidence="1">Vibrio tapetis CECT4600</strain>
    </source>
</reference>
<dbReference type="AlphaFoldDB" id="A0A2N8ZCY8"/>
<evidence type="ECO:0000313" key="2">
    <source>
        <dbReference type="Proteomes" id="UP000235828"/>
    </source>
</evidence>
<sequence length="54" mass="6429">MQSARPQLDRFVFEHGYDNEQCILMAQIVSDNGFHWHSIYNIYKRSGWISTPLK</sequence>
<proteinExistence type="predicted"/>
<organism evidence="1 2">
    <name type="scientific">Vibrio tapetis subsp. tapetis</name>
    <dbReference type="NCBI Taxonomy" id="1671868"/>
    <lineage>
        <taxon>Bacteria</taxon>
        <taxon>Pseudomonadati</taxon>
        <taxon>Pseudomonadota</taxon>
        <taxon>Gammaproteobacteria</taxon>
        <taxon>Vibrionales</taxon>
        <taxon>Vibrionaceae</taxon>
        <taxon>Vibrio</taxon>
    </lineage>
</organism>
<gene>
    <name evidence="1" type="ORF">VTAP4600_A1774</name>
</gene>
<dbReference type="EMBL" id="LT960611">
    <property type="protein sequence ID" value="SON49753.1"/>
    <property type="molecule type" value="Genomic_DNA"/>
</dbReference>
<keyword evidence="2" id="KW-1185">Reference proteome</keyword>